<proteinExistence type="predicted"/>
<protein>
    <recommendedName>
        <fullName evidence="1">Peptidase C39-like domain-containing protein</fullName>
    </recommendedName>
</protein>
<feature type="domain" description="Peptidase C39-like" evidence="1">
    <location>
        <begin position="112"/>
        <end position="241"/>
    </location>
</feature>
<dbReference type="AlphaFoldDB" id="A0A6N2YSU2"/>
<organism evidence="2">
    <name type="scientific">Peptoniphilus gorbachii</name>
    <dbReference type="NCBI Taxonomy" id="411567"/>
    <lineage>
        <taxon>Bacteria</taxon>
        <taxon>Bacillati</taxon>
        <taxon>Bacillota</taxon>
        <taxon>Tissierellia</taxon>
        <taxon>Tissierellales</taxon>
        <taxon>Peptoniphilaceae</taxon>
        <taxon>Peptoniphilus</taxon>
    </lineage>
</organism>
<reference evidence="2" key="1">
    <citation type="submission" date="2019-11" db="EMBL/GenBank/DDBJ databases">
        <authorList>
            <person name="Feng L."/>
        </authorList>
    </citation>
    <scope>NUCLEOTIDE SEQUENCE</scope>
    <source>
        <strain evidence="2">PgorbachiiLFYP46</strain>
    </source>
</reference>
<dbReference type="EMBL" id="CACRUP010000002">
    <property type="protein sequence ID" value="VYT69969.1"/>
    <property type="molecule type" value="Genomic_DNA"/>
</dbReference>
<name>A0A6N2YSU2_9FIRM</name>
<dbReference type="Gene3D" id="3.90.70.10">
    <property type="entry name" value="Cysteine proteinases"/>
    <property type="match status" value="1"/>
</dbReference>
<gene>
    <name evidence="2" type="ORF">PGLFYP46_00833</name>
</gene>
<sequence length="272" mass="30860">MKKIRFAVIIFLIIFLVRGFSIHRNRISSEISLKDSENFTRGEDLSDEIKIIKEKAKKDEGYEFVYENIDKLPDKMIKLAAKREEALGFILGYLKDDKSLAKKSESFAVNNPVKFYLQFDPRWGYEKYAGGLIGTRGCMPTTLSMTLSGCGINRSPKEIAKFAEKNAYVEAGMSSWNLIEDYLTKEGLGVRGIMKSETISELEKGNLVILSFKPGIFTDTGHIALACGLDNEGRIILNDPNSVYNSKNRWQYDKIKKEIKAAWAVEKINDKK</sequence>
<dbReference type="Pfam" id="PF13529">
    <property type="entry name" value="Peptidase_C39_2"/>
    <property type="match status" value="1"/>
</dbReference>
<evidence type="ECO:0000259" key="1">
    <source>
        <dbReference type="Pfam" id="PF13529"/>
    </source>
</evidence>
<dbReference type="InterPro" id="IPR039564">
    <property type="entry name" value="Peptidase_C39-like"/>
</dbReference>
<dbReference type="RefSeq" id="WP_156700262.1">
    <property type="nucleotide sequence ID" value="NZ_CACRUP010000002.1"/>
</dbReference>
<evidence type="ECO:0000313" key="2">
    <source>
        <dbReference type="EMBL" id="VYT69969.1"/>
    </source>
</evidence>
<accession>A0A6N2YSU2</accession>